<evidence type="ECO:0000256" key="2">
    <source>
        <dbReference type="ARBA" id="ARBA00007362"/>
    </source>
</evidence>
<feature type="transmembrane region" description="Helical" evidence="6">
    <location>
        <begin position="56"/>
        <end position="74"/>
    </location>
</feature>
<evidence type="ECO:0000256" key="6">
    <source>
        <dbReference type="SAM" id="Phobius"/>
    </source>
</evidence>
<proteinExistence type="inferred from homology"/>
<keyword evidence="4 6" id="KW-1133">Transmembrane helix</keyword>
<feature type="transmembrane region" description="Helical" evidence="6">
    <location>
        <begin position="116"/>
        <end position="133"/>
    </location>
</feature>
<gene>
    <name evidence="8" type="primary">yijE_1</name>
    <name evidence="8" type="ORF">LMG3328_00638</name>
</gene>
<protein>
    <submittedName>
        <fullName evidence="8">Putative cystine transporter YijE</fullName>
    </submittedName>
</protein>
<dbReference type="InterPro" id="IPR037185">
    <property type="entry name" value="EmrE-like"/>
</dbReference>
<feature type="domain" description="EamA" evidence="7">
    <location>
        <begin position="167"/>
        <end position="302"/>
    </location>
</feature>
<feature type="transmembrane region" description="Helical" evidence="6">
    <location>
        <begin position="229"/>
        <end position="248"/>
    </location>
</feature>
<dbReference type="InterPro" id="IPR050638">
    <property type="entry name" value="AA-Vitamin_Transporters"/>
</dbReference>
<dbReference type="InterPro" id="IPR000620">
    <property type="entry name" value="EamA_dom"/>
</dbReference>
<dbReference type="Pfam" id="PF00892">
    <property type="entry name" value="EamA"/>
    <property type="match status" value="2"/>
</dbReference>
<feature type="transmembrane region" description="Helical" evidence="6">
    <location>
        <begin position="285"/>
        <end position="305"/>
    </location>
</feature>
<reference evidence="8 9" key="1">
    <citation type="submission" date="2020-04" db="EMBL/GenBank/DDBJ databases">
        <authorList>
            <person name="De Canck E."/>
        </authorList>
    </citation>
    <scope>NUCLEOTIDE SEQUENCE [LARGE SCALE GENOMIC DNA]</scope>
    <source>
        <strain evidence="8 9">LMG 3328</strain>
    </source>
</reference>
<dbReference type="EMBL" id="CADILE010000001">
    <property type="protein sequence ID" value="CAB3828348.1"/>
    <property type="molecule type" value="Genomic_DNA"/>
</dbReference>
<dbReference type="GO" id="GO:0016020">
    <property type="term" value="C:membrane"/>
    <property type="evidence" value="ECO:0007669"/>
    <property type="project" value="UniProtKB-SubCell"/>
</dbReference>
<evidence type="ECO:0000313" key="9">
    <source>
        <dbReference type="Proteomes" id="UP000494122"/>
    </source>
</evidence>
<evidence type="ECO:0000256" key="5">
    <source>
        <dbReference type="ARBA" id="ARBA00023136"/>
    </source>
</evidence>
<keyword evidence="3 6" id="KW-0812">Transmembrane</keyword>
<dbReference type="AlphaFoldDB" id="A0A6S7C1C3"/>
<feature type="transmembrane region" description="Helical" evidence="6">
    <location>
        <begin position="196"/>
        <end position="217"/>
    </location>
</feature>
<dbReference type="PANTHER" id="PTHR32322:SF2">
    <property type="entry name" value="EAMA DOMAIN-CONTAINING PROTEIN"/>
    <property type="match status" value="1"/>
</dbReference>
<evidence type="ECO:0000256" key="3">
    <source>
        <dbReference type="ARBA" id="ARBA00022692"/>
    </source>
</evidence>
<name>A0A6S7C1C3_9BURK</name>
<dbReference type="PANTHER" id="PTHR32322">
    <property type="entry name" value="INNER MEMBRANE TRANSPORTER"/>
    <property type="match status" value="1"/>
</dbReference>
<organism evidence="8 9">
    <name type="scientific">Achromobacter ruhlandii</name>
    <dbReference type="NCBI Taxonomy" id="72557"/>
    <lineage>
        <taxon>Bacteria</taxon>
        <taxon>Pseudomonadati</taxon>
        <taxon>Pseudomonadota</taxon>
        <taxon>Betaproteobacteria</taxon>
        <taxon>Burkholderiales</taxon>
        <taxon>Alcaligenaceae</taxon>
        <taxon>Achromobacter</taxon>
    </lineage>
</organism>
<keyword evidence="5 6" id="KW-0472">Membrane</keyword>
<evidence type="ECO:0000256" key="1">
    <source>
        <dbReference type="ARBA" id="ARBA00004141"/>
    </source>
</evidence>
<feature type="transmembrane region" description="Helical" evidence="6">
    <location>
        <begin position="260"/>
        <end position="279"/>
    </location>
</feature>
<evidence type="ECO:0000313" key="8">
    <source>
        <dbReference type="EMBL" id="CAB3828348.1"/>
    </source>
</evidence>
<dbReference type="SUPFAM" id="SSF103481">
    <property type="entry name" value="Multidrug resistance efflux transporter EmrE"/>
    <property type="match status" value="2"/>
</dbReference>
<sequence length="311" mass="33245">MGIVVFFFATFTGDAAVSRSSFDRAGLALMFSTILVWAGSWIAMKLIVPYIGPFDFVALRYVTGALVLFALAAATRRPLGLPSWKLTLLIGLTQTAGFQGFVQTALVSGGVGKVSLMAYTMPFWVVLFAWGLLGERPTARHGVGIGLAAIGLVLFIEPWHGVGEMRPVLLGLGSGLCWGVGTVLSKRMFERHAPDVMTFTAWQMLFGGLVMTPVAWLVPQIPAQWGWQLWTGMVYIVLIATAAGWLLWLQVVRRVPASIAGLSSLGVPVVAMLMAWAVLSERPSPVELGGMALILAGIFVVSRAAPAARAG</sequence>
<feature type="transmembrane region" description="Helical" evidence="6">
    <location>
        <begin position="145"/>
        <end position="162"/>
    </location>
</feature>
<feature type="domain" description="EamA" evidence="7">
    <location>
        <begin position="25"/>
        <end position="155"/>
    </location>
</feature>
<dbReference type="Proteomes" id="UP000494122">
    <property type="component" value="Unassembled WGS sequence"/>
</dbReference>
<accession>A0A6S7C1C3</accession>
<evidence type="ECO:0000259" key="7">
    <source>
        <dbReference type="Pfam" id="PF00892"/>
    </source>
</evidence>
<feature type="transmembrane region" description="Helical" evidence="6">
    <location>
        <begin position="168"/>
        <end position="184"/>
    </location>
</feature>
<dbReference type="Gene3D" id="1.10.3730.20">
    <property type="match status" value="1"/>
</dbReference>
<evidence type="ECO:0000256" key="4">
    <source>
        <dbReference type="ARBA" id="ARBA00022989"/>
    </source>
</evidence>
<comment type="similarity">
    <text evidence="2">Belongs to the EamA transporter family.</text>
</comment>
<feature type="transmembrane region" description="Helical" evidence="6">
    <location>
        <begin position="25"/>
        <end position="44"/>
    </location>
</feature>
<comment type="subcellular location">
    <subcellularLocation>
        <location evidence="1">Membrane</location>
        <topology evidence="1">Multi-pass membrane protein</topology>
    </subcellularLocation>
</comment>